<keyword evidence="3 7" id="KW-0560">Oxidoreductase</keyword>
<comment type="similarity">
    <text evidence="2 7">Belongs to the aldehyde dehydrogenase family.</text>
</comment>
<name>A0AAD9CZL8_PAPLA</name>
<comment type="pathway">
    <text evidence="1 8">Amino-acid degradation; 4-aminobutanoate degradation.</text>
</comment>
<dbReference type="InterPro" id="IPR029510">
    <property type="entry name" value="Ald_DH_CS_GLU"/>
</dbReference>
<dbReference type="EMBL" id="JAODAN010000006">
    <property type="protein sequence ID" value="KAK1923343.1"/>
    <property type="molecule type" value="Genomic_DNA"/>
</dbReference>
<comment type="catalytic activity">
    <reaction evidence="5 8">
        <text>succinate semialdehyde + NAD(+) + H2O = succinate + NADH + 2 H(+)</text>
        <dbReference type="Rhea" id="RHEA:13217"/>
        <dbReference type="ChEBI" id="CHEBI:15377"/>
        <dbReference type="ChEBI" id="CHEBI:15378"/>
        <dbReference type="ChEBI" id="CHEBI:30031"/>
        <dbReference type="ChEBI" id="CHEBI:57540"/>
        <dbReference type="ChEBI" id="CHEBI:57706"/>
        <dbReference type="ChEBI" id="CHEBI:57945"/>
        <dbReference type="EC" id="1.2.1.16"/>
    </reaction>
</comment>
<dbReference type="CDD" id="cd07103">
    <property type="entry name" value="ALDH_F5_SSADH_GabD"/>
    <property type="match status" value="1"/>
</dbReference>
<keyword evidence="11" id="KW-1185">Reference proteome</keyword>
<accession>A0AAD9CZL8</accession>
<dbReference type="PANTHER" id="PTHR43353">
    <property type="entry name" value="SUCCINATE-SEMIALDEHYDE DEHYDROGENASE, MITOCHONDRIAL"/>
    <property type="match status" value="1"/>
</dbReference>
<evidence type="ECO:0000259" key="9">
    <source>
        <dbReference type="Pfam" id="PF00171"/>
    </source>
</evidence>
<comment type="caution">
    <text evidence="10">The sequence shown here is derived from an EMBL/GenBank/DDBJ whole genome shotgun (WGS) entry which is preliminary data.</text>
</comment>
<dbReference type="Pfam" id="PF00171">
    <property type="entry name" value="Aldedh"/>
    <property type="match status" value="1"/>
</dbReference>
<dbReference type="Gene3D" id="3.40.605.10">
    <property type="entry name" value="Aldehyde Dehydrogenase, Chain A, domain 1"/>
    <property type="match status" value="1"/>
</dbReference>
<evidence type="ECO:0000256" key="7">
    <source>
        <dbReference type="RuleBase" id="RU003345"/>
    </source>
</evidence>
<evidence type="ECO:0000256" key="5">
    <source>
        <dbReference type="ARBA" id="ARBA00052698"/>
    </source>
</evidence>
<dbReference type="Gene3D" id="3.40.309.10">
    <property type="entry name" value="Aldehyde Dehydrogenase, Chain A, domain 2"/>
    <property type="match status" value="1"/>
</dbReference>
<dbReference type="SUPFAM" id="SSF53720">
    <property type="entry name" value="ALDH-like"/>
    <property type="match status" value="1"/>
</dbReference>
<dbReference type="FunFam" id="3.40.309.10:FF:000004">
    <property type="entry name" value="Succinate-semialdehyde dehydrogenase I"/>
    <property type="match status" value="1"/>
</dbReference>
<dbReference type="InterPro" id="IPR016160">
    <property type="entry name" value="Ald_DH_CS_CYS"/>
</dbReference>
<protein>
    <recommendedName>
        <fullName evidence="8">Succinate-semialdehyde dehydrogenase</fullName>
        <ecNumber evidence="8">1.2.1.16</ecNumber>
    </recommendedName>
</protein>
<evidence type="ECO:0000256" key="3">
    <source>
        <dbReference type="ARBA" id="ARBA00023002"/>
    </source>
</evidence>
<dbReference type="InterPro" id="IPR015590">
    <property type="entry name" value="Aldehyde_DH_dom"/>
</dbReference>
<dbReference type="GO" id="GO:0009450">
    <property type="term" value="P:gamma-aminobutyric acid catabolic process"/>
    <property type="evidence" value="ECO:0007669"/>
    <property type="project" value="InterPro"/>
</dbReference>
<organism evidence="10 11">
    <name type="scientific">Papiliotrema laurentii</name>
    <name type="common">Cryptococcus laurentii</name>
    <dbReference type="NCBI Taxonomy" id="5418"/>
    <lineage>
        <taxon>Eukaryota</taxon>
        <taxon>Fungi</taxon>
        <taxon>Dikarya</taxon>
        <taxon>Basidiomycota</taxon>
        <taxon>Agaricomycotina</taxon>
        <taxon>Tremellomycetes</taxon>
        <taxon>Tremellales</taxon>
        <taxon>Rhynchogastremaceae</taxon>
        <taxon>Papiliotrema</taxon>
    </lineage>
</organism>
<dbReference type="InterPro" id="IPR016163">
    <property type="entry name" value="Ald_DH_C"/>
</dbReference>
<dbReference type="Proteomes" id="UP001182556">
    <property type="component" value="Unassembled WGS sequence"/>
</dbReference>
<evidence type="ECO:0000256" key="4">
    <source>
        <dbReference type="ARBA" id="ARBA00050387"/>
    </source>
</evidence>
<comment type="catalytic activity">
    <reaction evidence="4 8">
        <text>succinate semialdehyde + NADP(+) + H2O = succinate + NADPH + 2 H(+)</text>
        <dbReference type="Rhea" id="RHEA:13213"/>
        <dbReference type="ChEBI" id="CHEBI:15377"/>
        <dbReference type="ChEBI" id="CHEBI:15378"/>
        <dbReference type="ChEBI" id="CHEBI:30031"/>
        <dbReference type="ChEBI" id="CHEBI:57706"/>
        <dbReference type="ChEBI" id="CHEBI:57783"/>
        <dbReference type="ChEBI" id="CHEBI:58349"/>
        <dbReference type="EC" id="1.2.1.16"/>
    </reaction>
</comment>
<evidence type="ECO:0000313" key="10">
    <source>
        <dbReference type="EMBL" id="KAK1923343.1"/>
    </source>
</evidence>
<evidence type="ECO:0000256" key="6">
    <source>
        <dbReference type="PROSITE-ProRule" id="PRU10007"/>
    </source>
</evidence>
<evidence type="ECO:0000256" key="2">
    <source>
        <dbReference type="ARBA" id="ARBA00009986"/>
    </source>
</evidence>
<dbReference type="InterPro" id="IPR010102">
    <property type="entry name" value="Succ_semiAld_DH"/>
</dbReference>
<dbReference type="PANTHER" id="PTHR43353:SF5">
    <property type="entry name" value="SUCCINATE-SEMIALDEHYDE DEHYDROGENASE, MITOCHONDRIAL"/>
    <property type="match status" value="1"/>
</dbReference>
<dbReference type="AlphaFoldDB" id="A0AAD9CZL8"/>
<dbReference type="GO" id="GO:0005737">
    <property type="term" value="C:cytoplasm"/>
    <property type="evidence" value="ECO:0007669"/>
    <property type="project" value="TreeGrafter"/>
</dbReference>
<dbReference type="FunFam" id="3.40.605.10:FF:000005">
    <property type="entry name" value="Succinate-semialdehyde dehydrogenase I"/>
    <property type="match status" value="1"/>
</dbReference>
<evidence type="ECO:0000256" key="1">
    <source>
        <dbReference type="ARBA" id="ARBA00005176"/>
    </source>
</evidence>
<proteinExistence type="inferred from homology"/>
<sequence>MSTNSFIIDGKTPINGEWVGADSGVTFPVYNPANGEVLGQVPDQREAETNRAIDAAAAAFEEWQWSPVKTRHDILRKWFSLMTEHAEELARLITLENGKPLADARGEQTYSASFIEWFAAEAMRAYGDHIPATIDGVRNVTIKQPIGVVGIITPWNFPSAMITRKVAAALAAGCTCVIKAPSETPFSALALAKLAEEAGVPKGVINVITTGSSSTVGKILATHPIIKKISFTGSTGVGKVLASQCSSTLKKMSLELGGNAPFIVFDDADIDAAVAGAVICKFRSSGQTCVCANRLFVQSKVYDEFAKKLTEAVSKFKVGNGLEQGITHGPLVNAKAAAKVDEHVQDALAKGAKTLIGGKRGEGAFYEPTVLINIADDAVVMKEETFGPLAPIIKFETEEEVIKKANDTEFGLAGYFFSRDIGRVWRMAEALQVGMVGANTGLISQTSCPFGGVKESGWGKEGSKYGLDDYMVLKYVCMGGINSRR</sequence>
<feature type="active site" evidence="6">
    <location>
        <position position="255"/>
    </location>
</feature>
<dbReference type="InterPro" id="IPR016162">
    <property type="entry name" value="Ald_DH_N"/>
</dbReference>
<dbReference type="EC" id="1.2.1.16" evidence="8"/>
<gene>
    <name evidence="10" type="ORF">DB88DRAFT_490825</name>
</gene>
<dbReference type="GO" id="GO:0004777">
    <property type="term" value="F:succinate-semialdehyde dehydrogenase (NAD+) activity"/>
    <property type="evidence" value="ECO:0007669"/>
    <property type="project" value="UniProtKB-UniRule"/>
</dbReference>
<dbReference type="PROSITE" id="PS00687">
    <property type="entry name" value="ALDEHYDE_DEHYDR_GLU"/>
    <property type="match status" value="1"/>
</dbReference>
<reference evidence="10" key="1">
    <citation type="submission" date="2023-02" db="EMBL/GenBank/DDBJ databases">
        <title>Identification and recombinant expression of a fungal hydrolase from Papiliotrema laurentii that hydrolyzes apple cutin and clears colloidal polyester polyurethane.</title>
        <authorList>
            <consortium name="DOE Joint Genome Institute"/>
            <person name="Roman V.A."/>
            <person name="Bojanowski C."/>
            <person name="Crable B.R."/>
            <person name="Wagner D.N."/>
            <person name="Hung C.S."/>
            <person name="Nadeau L.J."/>
            <person name="Schratz L."/>
            <person name="Haridas S."/>
            <person name="Pangilinan J."/>
            <person name="Lipzen A."/>
            <person name="Na H."/>
            <person name="Yan M."/>
            <person name="Ng V."/>
            <person name="Grigoriev I.V."/>
            <person name="Spatafora J.W."/>
            <person name="Barlow D."/>
            <person name="Biffinger J."/>
            <person name="Kelley-Loughnane N."/>
            <person name="Varaljay V.A."/>
            <person name="Crookes-Goodson W.J."/>
        </authorList>
    </citation>
    <scope>NUCLEOTIDE SEQUENCE</scope>
    <source>
        <strain evidence="10">5307AH</strain>
    </source>
</reference>
<feature type="domain" description="Aldehyde dehydrogenase" evidence="9">
    <location>
        <begin position="18"/>
        <end position="476"/>
    </location>
</feature>
<dbReference type="InterPro" id="IPR050740">
    <property type="entry name" value="Aldehyde_DH_Superfamily"/>
</dbReference>
<evidence type="ECO:0000256" key="8">
    <source>
        <dbReference type="RuleBase" id="RU365091"/>
    </source>
</evidence>
<dbReference type="InterPro" id="IPR016161">
    <property type="entry name" value="Ald_DH/histidinol_DH"/>
</dbReference>
<evidence type="ECO:0000313" key="11">
    <source>
        <dbReference type="Proteomes" id="UP001182556"/>
    </source>
</evidence>
<dbReference type="PROSITE" id="PS00070">
    <property type="entry name" value="ALDEHYDE_DEHYDR_CYS"/>
    <property type="match status" value="1"/>
</dbReference>
<dbReference type="NCBIfam" id="TIGR01780">
    <property type="entry name" value="SSADH"/>
    <property type="match status" value="1"/>
</dbReference>